<protein>
    <submittedName>
        <fullName evidence="2">Uncharacterized protein</fullName>
    </submittedName>
</protein>
<feature type="transmembrane region" description="Helical" evidence="1">
    <location>
        <begin position="117"/>
        <end position="135"/>
    </location>
</feature>
<reference evidence="2 3" key="1">
    <citation type="submission" date="2018-09" db="EMBL/GenBank/DDBJ databases">
        <title>Genomic Encyclopedia of Archaeal and Bacterial Type Strains, Phase II (KMG-II): from individual species to whole genera.</title>
        <authorList>
            <person name="Goeker M."/>
        </authorList>
    </citation>
    <scope>NUCLEOTIDE SEQUENCE [LARGE SCALE GENOMIC DNA]</scope>
    <source>
        <strain evidence="2 3">DSM 16505</strain>
    </source>
</reference>
<sequence length="139" mass="16091">MNFQVLPNWCKKIGLITFVSGAFIEGRDAFIEGATGKPYHSLQESGVFTFREYFGESLMHFFGILSLIGMVIYVLSKEKIEDDYIDKLRLESYQITALLGLSVTIVLYTFSKDIKLTLDYFIILFLWTYLITFAIKKRL</sequence>
<organism evidence="2 3">
    <name type="scientific">Tenacibaculum lutimaris</name>
    <dbReference type="NCBI Taxonomy" id="285258"/>
    <lineage>
        <taxon>Bacteria</taxon>
        <taxon>Pseudomonadati</taxon>
        <taxon>Bacteroidota</taxon>
        <taxon>Flavobacteriia</taxon>
        <taxon>Flavobacteriales</taxon>
        <taxon>Flavobacteriaceae</taxon>
        <taxon>Tenacibaculum</taxon>
    </lineage>
</organism>
<keyword evidence="1" id="KW-1133">Transmembrane helix</keyword>
<evidence type="ECO:0000313" key="3">
    <source>
        <dbReference type="Proteomes" id="UP000285780"/>
    </source>
</evidence>
<dbReference type="EMBL" id="RAQM01000006">
    <property type="protein sequence ID" value="RKF04981.1"/>
    <property type="molecule type" value="Genomic_DNA"/>
</dbReference>
<evidence type="ECO:0000313" key="2">
    <source>
        <dbReference type="EMBL" id="RKF04981.1"/>
    </source>
</evidence>
<dbReference type="AlphaFoldDB" id="A0A420E473"/>
<gene>
    <name evidence="2" type="ORF">C8N26_0378</name>
</gene>
<keyword evidence="1" id="KW-0472">Membrane</keyword>
<dbReference type="Proteomes" id="UP000285780">
    <property type="component" value="Unassembled WGS sequence"/>
</dbReference>
<evidence type="ECO:0000256" key="1">
    <source>
        <dbReference type="SAM" id="Phobius"/>
    </source>
</evidence>
<keyword evidence="3" id="KW-1185">Reference proteome</keyword>
<feature type="transmembrane region" description="Helical" evidence="1">
    <location>
        <begin position="58"/>
        <end position="75"/>
    </location>
</feature>
<name>A0A420E473_9FLAO</name>
<proteinExistence type="predicted"/>
<keyword evidence="1" id="KW-0812">Transmembrane</keyword>
<dbReference type="RefSeq" id="WP_120185777.1">
    <property type="nucleotide sequence ID" value="NZ_RAQM01000006.1"/>
</dbReference>
<feature type="transmembrane region" description="Helical" evidence="1">
    <location>
        <begin position="95"/>
        <end position="111"/>
    </location>
</feature>
<accession>A0A420E473</accession>
<comment type="caution">
    <text evidence="2">The sequence shown here is derived from an EMBL/GenBank/DDBJ whole genome shotgun (WGS) entry which is preliminary data.</text>
</comment>